<keyword evidence="3" id="KW-1185">Reference proteome</keyword>
<dbReference type="InterPro" id="IPR005094">
    <property type="entry name" value="Endonuclease_MobA/VirD2"/>
</dbReference>
<dbReference type="EMBL" id="FMZH01000003">
    <property type="protein sequence ID" value="SDC78604.1"/>
    <property type="molecule type" value="Genomic_DNA"/>
</dbReference>
<protein>
    <submittedName>
        <fullName evidence="2">Relaxase/Mobilisation nuclease domain-containing protein</fullName>
    </submittedName>
</protein>
<evidence type="ECO:0000259" key="1">
    <source>
        <dbReference type="Pfam" id="PF03432"/>
    </source>
</evidence>
<reference evidence="3" key="1">
    <citation type="submission" date="2016-10" db="EMBL/GenBank/DDBJ databases">
        <authorList>
            <person name="Varghese N."/>
            <person name="Submissions S."/>
        </authorList>
    </citation>
    <scope>NUCLEOTIDE SEQUENCE [LARGE SCALE GENOMIC DNA]</scope>
    <source>
        <strain evidence="3">DSM 18609</strain>
    </source>
</reference>
<evidence type="ECO:0000313" key="2">
    <source>
        <dbReference type="EMBL" id="SDC78604.1"/>
    </source>
</evidence>
<gene>
    <name evidence="2" type="ORF">SAMN04488024_10330</name>
</gene>
<dbReference type="RefSeq" id="WP_090766676.1">
    <property type="nucleotide sequence ID" value="NZ_FMZH01000003.1"/>
</dbReference>
<proteinExistence type="predicted"/>
<organism evidence="2 3">
    <name type="scientific">Pedobacter soli</name>
    <dbReference type="NCBI Taxonomy" id="390242"/>
    <lineage>
        <taxon>Bacteria</taxon>
        <taxon>Pseudomonadati</taxon>
        <taxon>Bacteroidota</taxon>
        <taxon>Sphingobacteriia</taxon>
        <taxon>Sphingobacteriales</taxon>
        <taxon>Sphingobacteriaceae</taxon>
        <taxon>Pedobacter</taxon>
    </lineage>
</organism>
<feature type="domain" description="MobA/VirD2-like nuclease" evidence="1">
    <location>
        <begin position="48"/>
        <end position="135"/>
    </location>
</feature>
<dbReference type="Pfam" id="PF03432">
    <property type="entry name" value="Relaxase"/>
    <property type="match status" value="1"/>
</dbReference>
<sequence length="366" mass="42441">MIVEFLSTSNKFSAVSYNGDKLSSGRAELLCVKNFQSLQVLRKPRVADYKAYLRMIGSLNPKVKNKQLHVSISVEKSKCDKHALMQLGEKWLEKMGYSNNPYLIYFHKDTANNHIHMVSVRVDKNRKAIPSRYEKLRGTMALHDLIGFDAVAQAKSDANKALTYGFSNIDQFVALLKCLGYSSYLRNSSLHLVRHHRTLHSIDLHLINNLIGRYQPSQTAQRALQGIFNMFLKIAAGEPKRHPSFWHSYLKNNYKSDLGNLLSEKLNINIVYHRKNKEASGFTVINHNTRRVHQGEDIVEFDKLVRRLDRPEAFFDGEVIRFYENGEVIRFYENGDAKIKVWQETFSKQSSLRNDEPEDKYRKRGR</sequence>
<name>A0A1G6PGC3_9SPHI</name>
<dbReference type="STRING" id="390242.SAMN04488024_10330"/>
<accession>A0A1G6PGC3</accession>
<dbReference type="Proteomes" id="UP000199455">
    <property type="component" value="Unassembled WGS sequence"/>
</dbReference>
<dbReference type="AlphaFoldDB" id="A0A1G6PGC3"/>
<evidence type="ECO:0000313" key="3">
    <source>
        <dbReference type="Proteomes" id="UP000199455"/>
    </source>
</evidence>